<dbReference type="PANTHER" id="PTHR42943:SF2">
    <property type="entry name" value="GLUTATHIONE S-TRANSFERASE KAPPA 1"/>
    <property type="match status" value="1"/>
</dbReference>
<dbReference type="Pfam" id="PF01323">
    <property type="entry name" value="DSBA"/>
    <property type="match status" value="1"/>
</dbReference>
<evidence type="ECO:0000259" key="1">
    <source>
        <dbReference type="Pfam" id="PF01323"/>
    </source>
</evidence>
<evidence type="ECO:0000313" key="2">
    <source>
        <dbReference type="EMBL" id="KAK5061802.1"/>
    </source>
</evidence>
<comment type="caution">
    <text evidence="2">The sequence shown here is derived from an EMBL/GenBank/DDBJ whole genome shotgun (WGS) entry which is preliminary data.</text>
</comment>
<dbReference type="InterPro" id="IPR051924">
    <property type="entry name" value="GST_Kappa/NadH"/>
</dbReference>
<dbReference type="Gene3D" id="3.40.30.10">
    <property type="entry name" value="Glutaredoxin"/>
    <property type="match status" value="1"/>
</dbReference>
<proteinExistence type="predicted"/>
<keyword evidence="3" id="KW-1185">Reference proteome</keyword>
<name>A0ABR0JEL8_9EURO</name>
<evidence type="ECO:0000313" key="3">
    <source>
        <dbReference type="Proteomes" id="UP001345691"/>
    </source>
</evidence>
<dbReference type="InterPro" id="IPR001853">
    <property type="entry name" value="DSBA-like_thioredoxin_dom"/>
</dbReference>
<gene>
    <name evidence="2" type="ORF">LTR69_004985</name>
</gene>
<dbReference type="Proteomes" id="UP001345691">
    <property type="component" value="Unassembled WGS sequence"/>
</dbReference>
<feature type="domain" description="DSBA-like thioredoxin" evidence="1">
    <location>
        <begin position="1"/>
        <end position="140"/>
    </location>
</feature>
<sequence length="150" mass="16628">MARWCSEYNIPWKQGFPENYPFKATTLKVQRILTACMLESPSRHADLVAALYHAFWAEKKSVQLPEVHAPIVLAVLGQVVGTRVIERSASEEVKARLKQNTEDAVASGAPGAPWIKAVDVTGREECFFGFDHLGQVAKFLGLEKLNGPHL</sequence>
<reference evidence="2 3" key="1">
    <citation type="submission" date="2023-08" db="EMBL/GenBank/DDBJ databases">
        <title>Black Yeasts Isolated from many extreme environments.</title>
        <authorList>
            <person name="Coleine C."/>
            <person name="Stajich J.E."/>
            <person name="Selbmann L."/>
        </authorList>
    </citation>
    <scope>NUCLEOTIDE SEQUENCE [LARGE SCALE GENOMIC DNA]</scope>
    <source>
        <strain evidence="2 3">CCFEE 6328</strain>
    </source>
</reference>
<dbReference type="SUPFAM" id="SSF52833">
    <property type="entry name" value="Thioredoxin-like"/>
    <property type="match status" value="1"/>
</dbReference>
<dbReference type="EMBL" id="JAVRRF010000009">
    <property type="protein sequence ID" value="KAK5061802.1"/>
    <property type="molecule type" value="Genomic_DNA"/>
</dbReference>
<dbReference type="PANTHER" id="PTHR42943">
    <property type="entry name" value="GLUTATHIONE S-TRANSFERASE KAPPA"/>
    <property type="match status" value="1"/>
</dbReference>
<dbReference type="InterPro" id="IPR036249">
    <property type="entry name" value="Thioredoxin-like_sf"/>
</dbReference>
<organism evidence="2 3">
    <name type="scientific">Exophiala sideris</name>
    <dbReference type="NCBI Taxonomy" id="1016849"/>
    <lineage>
        <taxon>Eukaryota</taxon>
        <taxon>Fungi</taxon>
        <taxon>Dikarya</taxon>
        <taxon>Ascomycota</taxon>
        <taxon>Pezizomycotina</taxon>
        <taxon>Eurotiomycetes</taxon>
        <taxon>Chaetothyriomycetidae</taxon>
        <taxon>Chaetothyriales</taxon>
        <taxon>Herpotrichiellaceae</taxon>
        <taxon>Exophiala</taxon>
    </lineage>
</organism>
<protein>
    <recommendedName>
        <fullName evidence="1">DSBA-like thioredoxin domain-containing protein</fullName>
    </recommendedName>
</protein>
<accession>A0ABR0JEL8</accession>